<dbReference type="RefSeq" id="WP_030699034.1">
    <property type="nucleotide sequence ID" value="NZ_JAANNT010000018.1"/>
</dbReference>
<organism evidence="1 2">
    <name type="scientific">Streptomyces odorifer</name>
    <dbReference type="NCBI Taxonomy" id="53450"/>
    <lineage>
        <taxon>Bacteria</taxon>
        <taxon>Bacillati</taxon>
        <taxon>Actinomycetota</taxon>
        <taxon>Actinomycetes</taxon>
        <taxon>Kitasatosporales</taxon>
        <taxon>Streptomycetaceae</taxon>
        <taxon>Streptomyces</taxon>
        <taxon>Streptomyces albidoflavus group</taxon>
    </lineage>
</organism>
<reference evidence="1 2" key="1">
    <citation type="submission" date="2020-03" db="EMBL/GenBank/DDBJ databases">
        <title>Complete genome sequence of sixteen Streptomyces strains facilitates identification of candidate genes involved in plant growth-promotion in grain legumes and cereals.</title>
        <authorList>
            <person name="Gopalakrishnan S."/>
            <person name="Thakur V."/>
            <person name="Saxena R."/>
            <person name="Vadlamudi S."/>
            <person name="Purohit S."/>
            <person name="Kumar V."/>
            <person name="Rathore A."/>
            <person name="Chitikineni A."/>
            <person name="Varshney R.K."/>
        </authorList>
    </citation>
    <scope>NUCLEOTIDE SEQUENCE [LARGE SCALE GENOMIC DNA]</scope>
    <source>
        <strain evidence="1 2">KAI-180</strain>
    </source>
</reference>
<gene>
    <name evidence="1" type="ORF">G6W59_19975</name>
</gene>
<protein>
    <submittedName>
        <fullName evidence="1">Uncharacterized protein</fullName>
    </submittedName>
</protein>
<dbReference type="EMBL" id="JAANNT010000018">
    <property type="protein sequence ID" value="NUV30555.1"/>
    <property type="molecule type" value="Genomic_DNA"/>
</dbReference>
<dbReference type="AlphaFoldDB" id="A0A7Y6F279"/>
<dbReference type="Proteomes" id="UP000540128">
    <property type="component" value="Unassembled WGS sequence"/>
</dbReference>
<comment type="caution">
    <text evidence="1">The sequence shown here is derived from an EMBL/GenBank/DDBJ whole genome shotgun (WGS) entry which is preliminary data.</text>
</comment>
<evidence type="ECO:0000313" key="2">
    <source>
        <dbReference type="Proteomes" id="UP000540128"/>
    </source>
</evidence>
<evidence type="ECO:0000313" key="1">
    <source>
        <dbReference type="EMBL" id="NUV30555.1"/>
    </source>
</evidence>
<proteinExistence type="predicted"/>
<accession>A0A7Y6F279</accession>
<keyword evidence="2" id="KW-1185">Reference proteome</keyword>
<sequence length="87" mass="8919">MTARGLRWIPVCAVAALWCVALTRAALEIGGAAAGVAAVVAGGWGLSVLPVHCVPKSRADEQAARARAAARRMVARMRGGREEPGDG</sequence>
<name>A0A7Y6F279_9ACTN</name>